<feature type="compositionally biased region" description="Basic and acidic residues" evidence="1">
    <location>
        <begin position="40"/>
        <end position="50"/>
    </location>
</feature>
<dbReference type="Proteomes" id="UP001152797">
    <property type="component" value="Unassembled WGS sequence"/>
</dbReference>
<feature type="region of interest" description="Disordered" evidence="1">
    <location>
        <begin position="78"/>
        <end position="98"/>
    </location>
</feature>
<name>A0A9P1FIU4_9DINO</name>
<reference evidence="3 4" key="2">
    <citation type="submission" date="2024-05" db="EMBL/GenBank/DDBJ databases">
        <authorList>
            <person name="Chen Y."/>
            <person name="Shah S."/>
            <person name="Dougan E. K."/>
            <person name="Thang M."/>
            <person name="Chan C."/>
        </authorList>
    </citation>
    <scope>NUCLEOTIDE SEQUENCE [LARGE SCALE GENOMIC DNA]</scope>
</reference>
<comment type="caution">
    <text evidence="2">The sequence shown here is derived from an EMBL/GenBank/DDBJ whole genome shotgun (WGS) entry which is preliminary data.</text>
</comment>
<feature type="compositionally biased region" description="Acidic residues" evidence="1">
    <location>
        <begin position="302"/>
        <end position="325"/>
    </location>
</feature>
<dbReference type="EMBL" id="CAMXCT020000363">
    <property type="protein sequence ID" value="CAL1131123.1"/>
    <property type="molecule type" value="Genomic_DNA"/>
</dbReference>
<feature type="compositionally biased region" description="Basic and acidic residues" evidence="1">
    <location>
        <begin position="371"/>
        <end position="381"/>
    </location>
</feature>
<evidence type="ECO:0000313" key="2">
    <source>
        <dbReference type="EMBL" id="CAI3977748.1"/>
    </source>
</evidence>
<dbReference type="EMBL" id="CAMXCT030000363">
    <property type="protein sequence ID" value="CAL4765060.1"/>
    <property type="molecule type" value="Genomic_DNA"/>
</dbReference>
<dbReference type="EMBL" id="CAMXCT010000363">
    <property type="protein sequence ID" value="CAI3977748.1"/>
    <property type="molecule type" value="Genomic_DNA"/>
</dbReference>
<feature type="region of interest" description="Disordered" evidence="1">
    <location>
        <begin position="1"/>
        <end position="50"/>
    </location>
</feature>
<evidence type="ECO:0000313" key="4">
    <source>
        <dbReference type="Proteomes" id="UP001152797"/>
    </source>
</evidence>
<organism evidence="2">
    <name type="scientific">Cladocopium goreaui</name>
    <dbReference type="NCBI Taxonomy" id="2562237"/>
    <lineage>
        <taxon>Eukaryota</taxon>
        <taxon>Sar</taxon>
        <taxon>Alveolata</taxon>
        <taxon>Dinophyceae</taxon>
        <taxon>Suessiales</taxon>
        <taxon>Symbiodiniaceae</taxon>
        <taxon>Cladocopium</taxon>
    </lineage>
</organism>
<reference evidence="2" key="1">
    <citation type="submission" date="2022-10" db="EMBL/GenBank/DDBJ databases">
        <authorList>
            <person name="Chen Y."/>
            <person name="Dougan E. K."/>
            <person name="Chan C."/>
            <person name="Rhodes N."/>
            <person name="Thang M."/>
        </authorList>
    </citation>
    <scope>NUCLEOTIDE SEQUENCE</scope>
</reference>
<feature type="compositionally biased region" description="Basic and acidic residues" evidence="1">
    <location>
        <begin position="174"/>
        <end position="194"/>
    </location>
</feature>
<dbReference type="AlphaFoldDB" id="A0A9P1FIU4"/>
<keyword evidence="4" id="KW-1185">Reference proteome</keyword>
<protein>
    <submittedName>
        <fullName evidence="3">Dynein heavy chain-like protein 2</fullName>
    </submittedName>
</protein>
<feature type="compositionally biased region" description="Basic and acidic residues" evidence="1">
    <location>
        <begin position="236"/>
        <end position="250"/>
    </location>
</feature>
<sequence length="441" mass="50232">MAERGVITTNRMSYIKPPEGRSPFLFKDEEDEHDETNPDASDHDSDSSPDLCHFEIYDALTRSNSELEARASWEELESLAMSEGPGPSRPSMALDPKVKAESAHVDPAALSALINIVKSKMKKILFGNRDTWLGMRKVDQILLQLTNPEQLRLQKKAKGNGPEDVNVSKSACSSDDRSTRKTEGETPTENVEKESESEEDEKPVKKASKKDEKDRKKKKEESESEEDEKPAKKASKKDEKDRKKKEKEAASEEDEKPVKKASKKDEKDRKKKKEESEPEEGEKPDKKARKRDQKGSKKKDQDSEEDEDSVDSEKEDEQESEEEDRSESSEILKKKPVARGKGKAKPKAKGKAKAKADKCPKPKTVPKKAAAKKDKEKKSGEKATFAKRYRPTSKQSHAKYDMVRDVYNVSLRKYLTSHTWCEDTMRFNMQFHGIRKRFTHA</sequence>
<gene>
    <name evidence="2" type="ORF">C1SCF055_LOCUS5866</name>
</gene>
<evidence type="ECO:0000313" key="3">
    <source>
        <dbReference type="EMBL" id="CAL4765060.1"/>
    </source>
</evidence>
<feature type="compositionally biased region" description="Basic residues" evidence="1">
    <location>
        <begin position="334"/>
        <end position="353"/>
    </location>
</feature>
<feature type="region of interest" description="Disordered" evidence="1">
    <location>
        <begin position="155"/>
        <end position="396"/>
    </location>
</feature>
<accession>A0A9P1FIU4</accession>
<proteinExistence type="predicted"/>
<evidence type="ECO:0000256" key="1">
    <source>
        <dbReference type="SAM" id="MobiDB-lite"/>
    </source>
</evidence>